<evidence type="ECO:0000313" key="3">
    <source>
        <dbReference type="Proteomes" id="UP000184196"/>
    </source>
</evidence>
<dbReference type="AlphaFoldDB" id="A0A1M4Y9H8"/>
<dbReference type="EMBL" id="FQUW01000013">
    <property type="protein sequence ID" value="SHF02310.1"/>
    <property type="molecule type" value="Genomic_DNA"/>
</dbReference>
<organism evidence="2 3">
    <name type="scientific">Desulfofundulus australicus DSM 11792</name>
    <dbReference type="NCBI Taxonomy" id="1121425"/>
    <lineage>
        <taxon>Bacteria</taxon>
        <taxon>Bacillati</taxon>
        <taxon>Bacillota</taxon>
        <taxon>Clostridia</taxon>
        <taxon>Eubacteriales</taxon>
        <taxon>Peptococcaceae</taxon>
        <taxon>Desulfofundulus</taxon>
    </lineage>
</organism>
<accession>A0A1M4Y9H8</accession>
<sequence length="98" mass="11232">MSEQELELEEVITLVDEDGQEQDFEVIDIIHLDGSKYAVLLPVPEVDAGAADDEEGEAIILRFETDEEGNEILVDIEDDEEWEKVADYWEEMIENEDS</sequence>
<gene>
    <name evidence="2" type="ORF">SAMN02745218_01290</name>
</gene>
<dbReference type="Proteomes" id="UP000184196">
    <property type="component" value="Unassembled WGS sequence"/>
</dbReference>
<dbReference type="OrthoDB" id="9811971at2"/>
<dbReference type="Pfam" id="PF06949">
    <property type="entry name" value="DUF1292"/>
    <property type="match status" value="1"/>
</dbReference>
<evidence type="ECO:0000313" key="2">
    <source>
        <dbReference type="EMBL" id="SHF02310.1"/>
    </source>
</evidence>
<name>A0A1M4Y9H8_9FIRM</name>
<dbReference type="RefSeq" id="WP_027357244.1">
    <property type="nucleotide sequence ID" value="NZ_FQUW01000013.1"/>
</dbReference>
<keyword evidence="3" id="KW-1185">Reference proteome</keyword>
<comment type="similarity">
    <text evidence="1">Belongs to the UPF0473 family.</text>
</comment>
<reference evidence="3" key="1">
    <citation type="submission" date="2016-11" db="EMBL/GenBank/DDBJ databases">
        <authorList>
            <person name="Varghese N."/>
            <person name="Submissions S."/>
        </authorList>
    </citation>
    <scope>NUCLEOTIDE SEQUENCE [LARGE SCALE GENOMIC DNA]</scope>
    <source>
        <strain evidence="3">DSM 11792</strain>
    </source>
</reference>
<protein>
    <recommendedName>
        <fullName evidence="1">UPF0473 protein SAMN02745218_01290</fullName>
    </recommendedName>
</protein>
<dbReference type="InterPro" id="IPR009711">
    <property type="entry name" value="UPF0473"/>
</dbReference>
<evidence type="ECO:0000256" key="1">
    <source>
        <dbReference type="HAMAP-Rule" id="MF_01448"/>
    </source>
</evidence>
<dbReference type="HAMAP" id="MF_01448">
    <property type="entry name" value="UPF0473"/>
    <property type="match status" value="1"/>
</dbReference>
<proteinExistence type="inferred from homology"/>